<keyword evidence="4" id="KW-0732">Signal</keyword>
<keyword evidence="5" id="KW-1185">Reference proteome</keyword>
<evidence type="ECO:0000256" key="3">
    <source>
        <dbReference type="ARBA" id="ARBA00022525"/>
    </source>
</evidence>
<evidence type="ECO:0000256" key="4">
    <source>
        <dbReference type="SAM" id="SignalP"/>
    </source>
</evidence>
<sequence length="659" mass="75424">MRFLLFCLLLHSLQVWAQSNFGTPYLTQSNLCKHWKCINDKLGLPYQLPPREQFDIALRSLLPDGAWQDVAETVINACYVNRTKWYTNTCPTQALLHCVVDNMHEYCPDSYQRKNDTCSPVTSFASMKYMFSQSRYLNMANTDFHHNWFLKHYFKSKCCDLPILFNSTVLNECGFDSVIRYHEHTPKIMTAVPYIQSAAHSPPLEKVSIVNPDLQLRAEPEDPLNCCDMSNFIEPSWREECDFTLYWDSQSRLTIVNQTVHTTTQPPTTTPAPVRANDVRVVPLTCEKETCVFTKLSVLSATGDVDLDAFTRFLDNFTNINTEWSKAKARAITECLHKPLLGYEGQCEINKILACTLDVLSENCPNHDRKNDPCKSSSWNATCQISSSKYRPKNRRTVCDLPSLVSKDVLEECNLTSLTATESVPVRITTKSEPHWENTRCQDSTESAKCIMGKMNVINKYGFMDYFRMKERIRTASQGPWYMLQDIYTSAFITTPMYKQHCNSPKKLLNVIDAMLTTCPVSKRRSSPQCDRFFSEVIYPSPHDQRNATNENLQHTLAHFPHVFIPPAAPRPIGRPFVTFSTYDQVHYRVNPYYNFGILSSGGVPAVRTINVPSKATRKPLVMLPMYLRVKDTSRLEEPRALPFRNGLLRSGPLPPVTN</sequence>
<comment type="subcellular location">
    <subcellularLocation>
        <location evidence="1">Secreted</location>
    </subcellularLocation>
</comment>
<reference evidence="6" key="1">
    <citation type="submission" date="2025-08" db="UniProtKB">
        <authorList>
            <consortium name="RefSeq"/>
        </authorList>
    </citation>
    <scope>IDENTIFICATION</scope>
    <source>
        <tissue evidence="6">Whole larvae</tissue>
    </source>
</reference>
<gene>
    <name evidence="6" type="primary">LOC113513185</name>
</gene>
<dbReference type="PANTHER" id="PTHR21066:SF9">
    <property type="entry name" value="ODORANT-BINDING PROTEIN 59A"/>
    <property type="match status" value="1"/>
</dbReference>
<dbReference type="RefSeq" id="XP_052754823.1">
    <property type="nucleotide sequence ID" value="XM_052898863.1"/>
</dbReference>
<proteinExistence type="inferred from homology"/>
<evidence type="ECO:0000313" key="6">
    <source>
        <dbReference type="RefSeq" id="XP_052754823.1"/>
    </source>
</evidence>
<evidence type="ECO:0000256" key="2">
    <source>
        <dbReference type="ARBA" id="ARBA00008098"/>
    </source>
</evidence>
<dbReference type="PANTHER" id="PTHR21066">
    <property type="entry name" value="ODORANT-BINDING PROTEIN 59A-RELATED"/>
    <property type="match status" value="1"/>
</dbReference>
<evidence type="ECO:0000256" key="1">
    <source>
        <dbReference type="ARBA" id="ARBA00004613"/>
    </source>
</evidence>
<dbReference type="Gene3D" id="1.10.238.270">
    <property type="match status" value="1"/>
</dbReference>
<protein>
    <submittedName>
        <fullName evidence="6">Uncharacterized protein LOC113513185</fullName>
    </submittedName>
</protein>
<evidence type="ECO:0000313" key="5">
    <source>
        <dbReference type="Proteomes" id="UP001652740"/>
    </source>
</evidence>
<keyword evidence="3" id="KW-0964">Secreted</keyword>
<organism evidence="5 6">
    <name type="scientific">Galleria mellonella</name>
    <name type="common">Greater wax moth</name>
    <dbReference type="NCBI Taxonomy" id="7137"/>
    <lineage>
        <taxon>Eukaryota</taxon>
        <taxon>Metazoa</taxon>
        <taxon>Ecdysozoa</taxon>
        <taxon>Arthropoda</taxon>
        <taxon>Hexapoda</taxon>
        <taxon>Insecta</taxon>
        <taxon>Pterygota</taxon>
        <taxon>Neoptera</taxon>
        <taxon>Endopterygota</taxon>
        <taxon>Lepidoptera</taxon>
        <taxon>Glossata</taxon>
        <taxon>Ditrysia</taxon>
        <taxon>Pyraloidea</taxon>
        <taxon>Pyralidae</taxon>
        <taxon>Galleriinae</taxon>
        <taxon>Galleria</taxon>
    </lineage>
</organism>
<dbReference type="GeneID" id="113513185"/>
<dbReference type="InterPro" id="IPR052295">
    <property type="entry name" value="Odorant-binding_protein"/>
</dbReference>
<accession>A0ABM3MUJ9</accession>
<dbReference type="Proteomes" id="UP001652740">
    <property type="component" value="Unplaced"/>
</dbReference>
<feature type="signal peptide" evidence="4">
    <location>
        <begin position="1"/>
        <end position="17"/>
    </location>
</feature>
<feature type="chain" id="PRO_5046258085" evidence="4">
    <location>
        <begin position="18"/>
        <end position="659"/>
    </location>
</feature>
<comment type="similarity">
    <text evidence="2">Belongs to the PBP/GOBP family.</text>
</comment>
<name>A0ABM3MUJ9_GALME</name>